<keyword evidence="3" id="KW-0808">Transferase</keyword>
<dbReference type="EMBL" id="JAJTWU010000001">
    <property type="protein sequence ID" value="MCE4553030.1"/>
    <property type="molecule type" value="Genomic_DNA"/>
</dbReference>
<evidence type="ECO:0000256" key="2">
    <source>
        <dbReference type="ARBA" id="ARBA00012438"/>
    </source>
</evidence>
<protein>
    <recommendedName>
        <fullName evidence="2">histidine kinase</fullName>
        <ecNumber evidence="2">2.7.13.3</ecNumber>
    </recommendedName>
</protein>
<evidence type="ECO:0000256" key="6">
    <source>
        <dbReference type="SAM" id="Phobius"/>
    </source>
</evidence>
<dbReference type="Gene3D" id="3.30.565.10">
    <property type="entry name" value="Histidine kinase-like ATPase, C-terminal domain"/>
    <property type="match status" value="1"/>
</dbReference>
<evidence type="ECO:0000256" key="7">
    <source>
        <dbReference type="SAM" id="SignalP"/>
    </source>
</evidence>
<feature type="transmembrane region" description="Helical" evidence="6">
    <location>
        <begin position="278"/>
        <end position="297"/>
    </location>
</feature>
<keyword evidence="10" id="KW-1185">Reference proteome</keyword>
<dbReference type="SUPFAM" id="SSF55874">
    <property type="entry name" value="ATPase domain of HSP90 chaperone/DNA topoisomerase II/histidine kinase"/>
    <property type="match status" value="1"/>
</dbReference>
<feature type="transmembrane region" description="Helical" evidence="6">
    <location>
        <begin position="246"/>
        <end position="266"/>
    </location>
</feature>
<dbReference type="CDD" id="cd16917">
    <property type="entry name" value="HATPase_UhpB-NarQ-NarX-like"/>
    <property type="match status" value="1"/>
</dbReference>
<evidence type="ECO:0000313" key="10">
    <source>
        <dbReference type="Proteomes" id="UP001200741"/>
    </source>
</evidence>
<keyword evidence="7" id="KW-0732">Signal</keyword>
<evidence type="ECO:0000256" key="3">
    <source>
        <dbReference type="ARBA" id="ARBA00022679"/>
    </source>
</evidence>
<dbReference type="GO" id="GO:0016301">
    <property type="term" value="F:kinase activity"/>
    <property type="evidence" value="ECO:0007669"/>
    <property type="project" value="UniProtKB-KW"/>
</dbReference>
<dbReference type="Proteomes" id="UP001200741">
    <property type="component" value="Unassembled WGS sequence"/>
</dbReference>
<dbReference type="Pfam" id="PF02518">
    <property type="entry name" value="HATPase_c"/>
    <property type="match status" value="1"/>
</dbReference>
<comment type="caution">
    <text evidence="9">The sequence shown here is derived from an EMBL/GenBank/DDBJ whole genome shotgun (WGS) entry which is preliminary data.</text>
</comment>
<dbReference type="InterPro" id="IPR036890">
    <property type="entry name" value="HATPase_C_sf"/>
</dbReference>
<dbReference type="SUPFAM" id="SSF49785">
    <property type="entry name" value="Galactose-binding domain-like"/>
    <property type="match status" value="1"/>
</dbReference>
<dbReference type="SMART" id="SM00387">
    <property type="entry name" value="HATPase_c"/>
    <property type="match status" value="1"/>
</dbReference>
<evidence type="ECO:0000256" key="5">
    <source>
        <dbReference type="ARBA" id="ARBA00023012"/>
    </source>
</evidence>
<dbReference type="InterPro" id="IPR050482">
    <property type="entry name" value="Sensor_HK_TwoCompSys"/>
</dbReference>
<feature type="chain" id="PRO_5046701698" description="histidine kinase" evidence="7">
    <location>
        <begin position="30"/>
        <end position="600"/>
    </location>
</feature>
<gene>
    <name evidence="9" type="ORF">LXT13_01040</name>
</gene>
<dbReference type="RefSeq" id="WP_233369742.1">
    <property type="nucleotide sequence ID" value="NZ_JAJTWU010000001.1"/>
</dbReference>
<dbReference type="EC" id="2.7.13.3" evidence="2"/>
<feature type="transmembrane region" description="Helical" evidence="6">
    <location>
        <begin position="215"/>
        <end position="234"/>
    </location>
</feature>
<dbReference type="InterPro" id="IPR008979">
    <property type="entry name" value="Galactose-bd-like_sf"/>
</dbReference>
<evidence type="ECO:0000259" key="8">
    <source>
        <dbReference type="PROSITE" id="PS50109"/>
    </source>
</evidence>
<dbReference type="PROSITE" id="PS50109">
    <property type="entry name" value="HIS_KIN"/>
    <property type="match status" value="1"/>
</dbReference>
<dbReference type="PANTHER" id="PTHR24421:SF10">
    <property type="entry name" value="NITRATE_NITRITE SENSOR PROTEIN NARQ"/>
    <property type="match status" value="1"/>
</dbReference>
<keyword evidence="5" id="KW-0902">Two-component regulatory system</keyword>
<sequence>MRRAPPRVWVVWCTVLMVAWLFASPAVHAAPPAVQRLLSGDMAYSDGPEPPVTGWVPMQLPEVFLKSSVPLDRIGWYRFSFELDTVPDEPLVLLVQRVVTTAEFRVNGSLLNAGVHFSQGAGRAGTQMMNWPHWFVLPAGVLRPGRNEVMVRLAGSAVLRPWISGISVGPQEALRGEFLLRDIPQRQIPEALFALMLVSLAFALRFWWREGLPLQARLLATVVLWLAQIALYFFPDVPLDSLSLTAGILVLFVVFHWVLLDLLWRLSGRAWAWFPKALEVGSLVPLTLAIAVCIFAPDIRWLAVLMLPMTVLRALTTAMLLQWAWQRRTWQSLLLTSAELLWFAGPVQTLLVGLGVVDADPFMLTPGNAMPLYVALLIMAAQRLVEQREEAARQREAAVAAERQRMMHDMHDGLGAHLAAAVRMARREETPRREVEQVVQEALNDLRLIIDSLDPEAQSLPQLLGQWRHRIEPRLRALGQQLAWQVEPAVLRPLSPAQALDVLRFVQEATNNALRHARAQTIGVALSEGDAGSELRVFDDGVGFDPSQPAAEGGGRGLASLRRRAERLGARCEVRPGEGGGTVVSLTWPAQPLAAEFVPS</sequence>
<feature type="transmembrane region" description="Helical" evidence="6">
    <location>
        <begin position="333"/>
        <end position="357"/>
    </location>
</feature>
<keyword evidence="4 9" id="KW-0418">Kinase</keyword>
<reference evidence="9 10" key="1">
    <citation type="submission" date="2021-12" db="EMBL/GenBank/DDBJ databases">
        <title>Genome seq of P8.</title>
        <authorList>
            <person name="Seo T."/>
        </authorList>
    </citation>
    <scope>NUCLEOTIDE SEQUENCE [LARGE SCALE GENOMIC DNA]</scope>
    <source>
        <strain evidence="9 10">P8</strain>
    </source>
</reference>
<dbReference type="PANTHER" id="PTHR24421">
    <property type="entry name" value="NITRATE/NITRITE SENSOR PROTEIN NARX-RELATED"/>
    <property type="match status" value="1"/>
</dbReference>
<accession>A0ABS8XP11</accession>
<feature type="domain" description="Histidine kinase" evidence="8">
    <location>
        <begin position="405"/>
        <end position="592"/>
    </location>
</feature>
<feature type="transmembrane region" description="Helical" evidence="6">
    <location>
        <begin position="191"/>
        <end position="208"/>
    </location>
</feature>
<comment type="catalytic activity">
    <reaction evidence="1">
        <text>ATP + protein L-histidine = ADP + protein N-phospho-L-histidine.</text>
        <dbReference type="EC" id="2.7.13.3"/>
    </reaction>
</comment>
<evidence type="ECO:0000256" key="4">
    <source>
        <dbReference type="ARBA" id="ARBA00022777"/>
    </source>
</evidence>
<keyword evidence="6" id="KW-0472">Membrane</keyword>
<evidence type="ECO:0000256" key="1">
    <source>
        <dbReference type="ARBA" id="ARBA00000085"/>
    </source>
</evidence>
<keyword evidence="6" id="KW-1133">Transmembrane helix</keyword>
<evidence type="ECO:0000313" key="9">
    <source>
        <dbReference type="EMBL" id="MCE4553030.1"/>
    </source>
</evidence>
<name>A0ABS8XP11_9BURK</name>
<dbReference type="InterPro" id="IPR005467">
    <property type="entry name" value="His_kinase_dom"/>
</dbReference>
<organism evidence="9 10">
    <name type="scientific">Pelomonas cellulosilytica</name>
    <dbReference type="NCBI Taxonomy" id="2906762"/>
    <lineage>
        <taxon>Bacteria</taxon>
        <taxon>Pseudomonadati</taxon>
        <taxon>Pseudomonadota</taxon>
        <taxon>Betaproteobacteria</taxon>
        <taxon>Burkholderiales</taxon>
        <taxon>Sphaerotilaceae</taxon>
        <taxon>Roseateles</taxon>
    </lineage>
</organism>
<dbReference type="InterPro" id="IPR003594">
    <property type="entry name" value="HATPase_dom"/>
</dbReference>
<proteinExistence type="predicted"/>
<feature type="transmembrane region" description="Helical" evidence="6">
    <location>
        <begin position="303"/>
        <end position="321"/>
    </location>
</feature>
<feature type="signal peptide" evidence="7">
    <location>
        <begin position="1"/>
        <end position="29"/>
    </location>
</feature>
<keyword evidence="6" id="KW-0812">Transmembrane</keyword>